<accession>M2NBQ1</accession>
<dbReference type="HOGENOM" id="CLU_046550_3_1_1"/>
<dbReference type="AlphaFoldDB" id="M2NBQ1"/>
<dbReference type="PANTHER" id="PTHR11106">
    <property type="entry name" value="GANGLIOSIDE INDUCED DIFFERENTIATION ASSOCIATED PROTEIN 2-RELATED"/>
    <property type="match status" value="1"/>
</dbReference>
<evidence type="ECO:0000259" key="2">
    <source>
        <dbReference type="PROSITE" id="PS51154"/>
    </source>
</evidence>
<sequence>MARLPVSEIPTLSLLYKIGKLTPPTTSGEGASSKYNDKISLIRTDITKLATDTIVNAANESLLGGGGVDGAIHSAAGPDLLEECRTLDGCKTGGAKITNAYRLPCKKVIHAVGPVYGTTKRQGKHTQLLSSCYTRSLDLAVQNECKSIAFSALSTGVYGYPSEEACVTAIAAVKHWLDSDEQKAEKLDRIVFCSFLERDEKAYEKHIPRFFPPADAGRATATKADEQEGTNEESPELPKLPDVPKSEPLEHGQPEPKKPKV</sequence>
<evidence type="ECO:0000313" key="4">
    <source>
        <dbReference type="Proteomes" id="UP000011761"/>
    </source>
</evidence>
<feature type="region of interest" description="Disordered" evidence="1">
    <location>
        <begin position="207"/>
        <end position="261"/>
    </location>
</feature>
<dbReference type="OrthoDB" id="6077599at2759"/>
<reference evidence="3 4" key="1">
    <citation type="journal article" date="2012" name="PLoS Pathog.">
        <title>Diverse lifestyles and strategies of plant pathogenesis encoded in the genomes of eighteen Dothideomycetes fungi.</title>
        <authorList>
            <person name="Ohm R.A."/>
            <person name="Feau N."/>
            <person name="Henrissat B."/>
            <person name="Schoch C.L."/>
            <person name="Horwitz B.A."/>
            <person name="Barry K.W."/>
            <person name="Condon B.J."/>
            <person name="Copeland A.C."/>
            <person name="Dhillon B."/>
            <person name="Glaser F."/>
            <person name="Hesse C.N."/>
            <person name="Kosti I."/>
            <person name="LaButti K."/>
            <person name="Lindquist E.A."/>
            <person name="Lucas S."/>
            <person name="Salamov A.A."/>
            <person name="Bradshaw R.E."/>
            <person name="Ciuffetti L."/>
            <person name="Hamelin R.C."/>
            <person name="Kema G.H.J."/>
            <person name="Lawrence C."/>
            <person name="Scott J.A."/>
            <person name="Spatafora J.W."/>
            <person name="Turgeon B.G."/>
            <person name="de Wit P.J.G.M."/>
            <person name="Zhong S."/>
            <person name="Goodwin S.B."/>
            <person name="Grigoriev I.V."/>
        </authorList>
    </citation>
    <scope>NUCLEOTIDE SEQUENCE [LARGE SCALE GENOMIC DNA]</scope>
    <source>
        <strain evidence="3 4">UAMH 10762</strain>
    </source>
</reference>
<dbReference type="InterPro" id="IPR043472">
    <property type="entry name" value="Macro_dom-like"/>
</dbReference>
<dbReference type="eggNOG" id="KOG2633">
    <property type="taxonomic scope" value="Eukaryota"/>
</dbReference>
<dbReference type="RefSeq" id="XP_007675985.1">
    <property type="nucleotide sequence ID" value="XM_007677795.1"/>
</dbReference>
<protein>
    <recommendedName>
        <fullName evidence="2">Macro domain-containing protein</fullName>
    </recommendedName>
</protein>
<dbReference type="Proteomes" id="UP000011761">
    <property type="component" value="Unassembled WGS sequence"/>
</dbReference>
<evidence type="ECO:0000256" key="1">
    <source>
        <dbReference type="SAM" id="MobiDB-lite"/>
    </source>
</evidence>
<dbReference type="Pfam" id="PF01661">
    <property type="entry name" value="Macro"/>
    <property type="match status" value="1"/>
</dbReference>
<gene>
    <name evidence="3" type="ORF">BAUCODRAFT_24136</name>
</gene>
<dbReference type="SMART" id="SM00506">
    <property type="entry name" value="A1pp"/>
    <property type="match status" value="1"/>
</dbReference>
<proteinExistence type="predicted"/>
<name>M2NBQ1_BAUPA</name>
<dbReference type="OMA" id="RTLDGCQ"/>
<dbReference type="EMBL" id="KB445555">
    <property type="protein sequence ID" value="EMC96340.1"/>
    <property type="molecule type" value="Genomic_DNA"/>
</dbReference>
<dbReference type="CDD" id="cd02908">
    <property type="entry name" value="Macro_OAADPr_deacetylase"/>
    <property type="match status" value="1"/>
</dbReference>
<dbReference type="NCBIfam" id="NF001664">
    <property type="entry name" value="PRK00431.1-6"/>
    <property type="match status" value="1"/>
</dbReference>
<dbReference type="PANTHER" id="PTHR11106:SF27">
    <property type="entry name" value="MACRO DOMAIN-CONTAINING PROTEIN"/>
    <property type="match status" value="1"/>
</dbReference>
<dbReference type="STRING" id="717646.M2NBQ1"/>
<feature type="domain" description="Macro" evidence="2">
    <location>
        <begin position="26"/>
        <end position="211"/>
    </location>
</feature>
<organism evidence="3 4">
    <name type="scientific">Baudoinia panamericana (strain UAMH 10762)</name>
    <name type="common">Angels' share fungus</name>
    <name type="synonym">Baudoinia compniacensis (strain UAMH 10762)</name>
    <dbReference type="NCBI Taxonomy" id="717646"/>
    <lineage>
        <taxon>Eukaryota</taxon>
        <taxon>Fungi</taxon>
        <taxon>Dikarya</taxon>
        <taxon>Ascomycota</taxon>
        <taxon>Pezizomycotina</taxon>
        <taxon>Dothideomycetes</taxon>
        <taxon>Dothideomycetidae</taxon>
        <taxon>Mycosphaerellales</taxon>
        <taxon>Teratosphaeriaceae</taxon>
        <taxon>Baudoinia</taxon>
    </lineage>
</organism>
<dbReference type="KEGG" id="bcom:BAUCODRAFT_24136"/>
<dbReference type="PROSITE" id="PS51154">
    <property type="entry name" value="MACRO"/>
    <property type="match status" value="1"/>
</dbReference>
<dbReference type="Gene3D" id="3.40.220.10">
    <property type="entry name" value="Leucine Aminopeptidase, subunit E, domain 1"/>
    <property type="match status" value="1"/>
</dbReference>
<feature type="compositionally biased region" description="Basic and acidic residues" evidence="1">
    <location>
        <begin position="242"/>
        <end position="261"/>
    </location>
</feature>
<keyword evidence="4" id="KW-1185">Reference proteome</keyword>
<dbReference type="SUPFAM" id="SSF52949">
    <property type="entry name" value="Macro domain-like"/>
    <property type="match status" value="1"/>
</dbReference>
<dbReference type="InterPro" id="IPR002589">
    <property type="entry name" value="Macro_dom"/>
</dbReference>
<dbReference type="GeneID" id="19110139"/>
<evidence type="ECO:0000313" key="3">
    <source>
        <dbReference type="EMBL" id="EMC96340.1"/>
    </source>
</evidence>